<sequence length="68" mass="7848">MTTEESAKVPAEIPLKVTSPRLTYRPLRQEDWPFYLAVSQDRSVMQYISDPRSAEEIRTHSSDVRLPA</sequence>
<accession>A0A7X2MQE8</accession>
<keyword evidence="1" id="KW-0808">Transferase</keyword>
<evidence type="ECO:0000313" key="1">
    <source>
        <dbReference type="EMBL" id="MSE17438.1"/>
    </source>
</evidence>
<feature type="non-terminal residue" evidence="1">
    <location>
        <position position="68"/>
    </location>
</feature>
<dbReference type="EMBL" id="WKLC01001174">
    <property type="protein sequence ID" value="MSE17438.1"/>
    <property type="molecule type" value="Genomic_DNA"/>
</dbReference>
<dbReference type="Gene3D" id="3.40.630.30">
    <property type="match status" value="1"/>
</dbReference>
<dbReference type="SUPFAM" id="SSF55729">
    <property type="entry name" value="Acyl-CoA N-acyltransferases (Nat)"/>
    <property type="match status" value="1"/>
</dbReference>
<dbReference type="AlphaFoldDB" id="A0A7X2MQE8"/>
<comment type="caution">
    <text evidence="1">The sequence shown here is derived from an EMBL/GenBank/DDBJ whole genome shotgun (WGS) entry which is preliminary data.</text>
</comment>
<proteinExistence type="predicted"/>
<dbReference type="InterPro" id="IPR016181">
    <property type="entry name" value="Acyl_CoA_acyltransferase"/>
</dbReference>
<evidence type="ECO:0000313" key="2">
    <source>
        <dbReference type="Proteomes" id="UP000461948"/>
    </source>
</evidence>
<name>A0A7X2MQE8_ENTAG</name>
<protein>
    <submittedName>
        <fullName evidence="1">GNAT family N-acetyltransferase</fullName>
    </submittedName>
</protein>
<gene>
    <name evidence="1" type="ORF">GKC49_20745</name>
</gene>
<organism evidence="1 2">
    <name type="scientific">Enterobacter agglomerans</name>
    <name type="common">Erwinia herbicola</name>
    <name type="synonym">Pantoea agglomerans</name>
    <dbReference type="NCBI Taxonomy" id="549"/>
    <lineage>
        <taxon>Bacteria</taxon>
        <taxon>Pseudomonadati</taxon>
        <taxon>Pseudomonadota</taxon>
        <taxon>Gammaproteobacteria</taxon>
        <taxon>Enterobacterales</taxon>
        <taxon>Erwiniaceae</taxon>
        <taxon>Pantoea</taxon>
        <taxon>Pantoea agglomerans group</taxon>
    </lineage>
</organism>
<reference evidence="1 2" key="1">
    <citation type="submission" date="2019-11" db="EMBL/GenBank/DDBJ databases">
        <title>Draft Genome Sequence of Plant Growth-Promoting Rhizosphere-Associated Bacteria.</title>
        <authorList>
            <person name="Vasilyev I.Y."/>
            <person name="Radchenko V."/>
            <person name="Ilnitskaya E.V."/>
        </authorList>
    </citation>
    <scope>NUCLEOTIDE SEQUENCE [LARGE SCALE GENOMIC DNA]</scope>
    <source>
        <strain evidence="1 2">VRA_MhP_f</strain>
    </source>
</reference>
<dbReference type="GO" id="GO:0016740">
    <property type="term" value="F:transferase activity"/>
    <property type="evidence" value="ECO:0007669"/>
    <property type="project" value="UniProtKB-KW"/>
</dbReference>
<dbReference type="Proteomes" id="UP000461948">
    <property type="component" value="Unassembled WGS sequence"/>
</dbReference>